<proteinExistence type="predicted"/>
<evidence type="ECO:0000313" key="2">
    <source>
        <dbReference type="EMBL" id="SCM55678.1"/>
    </source>
</evidence>
<name>A0A1G4G4F5_9BACT</name>
<keyword evidence="1" id="KW-0812">Transmembrane</keyword>
<organism evidence="2 3">
    <name type="scientific">Petrimonas mucosa</name>
    <dbReference type="NCBI Taxonomy" id="1642646"/>
    <lineage>
        <taxon>Bacteria</taxon>
        <taxon>Pseudomonadati</taxon>
        <taxon>Bacteroidota</taxon>
        <taxon>Bacteroidia</taxon>
        <taxon>Bacteroidales</taxon>
        <taxon>Dysgonomonadaceae</taxon>
        <taxon>Petrimonas</taxon>
    </lineage>
</organism>
<reference evidence="2 3" key="1">
    <citation type="submission" date="2016-08" db="EMBL/GenBank/DDBJ databases">
        <authorList>
            <person name="Seilhamer J.J."/>
        </authorList>
    </citation>
    <scope>NUCLEOTIDE SEQUENCE [LARGE SCALE GENOMIC DNA]</scope>
    <source>
        <strain evidence="2">ING2-E5A</strain>
    </source>
</reference>
<keyword evidence="1" id="KW-1133">Transmembrane helix</keyword>
<gene>
    <name evidence="2" type="ORF">ING2E5A_0510</name>
</gene>
<feature type="transmembrane region" description="Helical" evidence="1">
    <location>
        <begin position="12"/>
        <end position="40"/>
    </location>
</feature>
<evidence type="ECO:0000313" key="3">
    <source>
        <dbReference type="Proteomes" id="UP000178485"/>
    </source>
</evidence>
<keyword evidence="1" id="KW-0472">Membrane</keyword>
<dbReference type="RefSeq" id="WP_071136046.1">
    <property type="nucleotide sequence ID" value="NZ_DUQN01000095.1"/>
</dbReference>
<sequence>MKRKYKKLIKCLILDAIGMVSATLPVIDVIWAPVAASISYRMFGDKRGKYTSIITFIEEILPVTDVIPSFTIFWFLFDFLKIGKKAEKDNPAVDTDFIEIPNTETDK</sequence>
<dbReference type="STRING" id="1642646.ING2E5A_0510"/>
<accession>A0A1G4G4F5</accession>
<dbReference type="Proteomes" id="UP000178485">
    <property type="component" value="Chromosome i"/>
</dbReference>
<dbReference type="EMBL" id="LT608328">
    <property type="protein sequence ID" value="SCM55678.1"/>
    <property type="molecule type" value="Genomic_DNA"/>
</dbReference>
<dbReference type="AlphaFoldDB" id="A0A1G4G4F5"/>
<keyword evidence="3" id="KW-1185">Reference proteome</keyword>
<feature type="transmembrane region" description="Helical" evidence="1">
    <location>
        <begin position="60"/>
        <end position="80"/>
    </location>
</feature>
<protein>
    <submittedName>
        <fullName evidence="2">Putative secreted protein</fullName>
    </submittedName>
</protein>
<evidence type="ECO:0000256" key="1">
    <source>
        <dbReference type="SAM" id="Phobius"/>
    </source>
</evidence>
<dbReference type="KEGG" id="pmuc:ING2E5A_0510"/>